<dbReference type="Gene3D" id="3.30.1240.10">
    <property type="match status" value="1"/>
</dbReference>
<dbReference type="PATRIC" id="fig|698758.3.peg.2143"/>
<keyword evidence="2" id="KW-1185">Reference proteome</keyword>
<reference evidence="1 2" key="1">
    <citation type="submission" date="2011-01" db="EMBL/GenBank/DDBJ databases">
        <title>Whole genome sequence of Amphibacillus xylinus NBRC 15112.</title>
        <authorList>
            <person name="Nakazawa H."/>
            <person name="Katano Y."/>
            <person name="Nakamura S."/>
            <person name="Sasagawa M."/>
            <person name="Fukada J."/>
            <person name="Arai T."/>
            <person name="Sasakura N."/>
            <person name="Mochizuki D."/>
            <person name="Hosoyama A."/>
            <person name="Harada K."/>
            <person name="Horikawa H."/>
            <person name="Kato Y."/>
            <person name="Harada T."/>
            <person name="Sasaki K."/>
            <person name="Sekiguchi M."/>
            <person name="Hodoyama M."/>
            <person name="Nishiko R."/>
            <person name="Narita H."/>
            <person name="Hanamaki A."/>
            <person name="Hata C."/>
            <person name="Konno Y."/>
            <person name="Niimura Y."/>
            <person name="Yamazaki S."/>
            <person name="Fujita N."/>
        </authorList>
    </citation>
    <scope>NUCLEOTIDE SEQUENCE [LARGE SCALE GENOMIC DNA]</scope>
    <source>
        <strain evidence="2">ATCC 51415 / DSM 6626 / JCM 7361 / LMG 17667 / NBRC 15112 / Ep01</strain>
    </source>
</reference>
<dbReference type="InterPro" id="IPR036412">
    <property type="entry name" value="HAD-like_sf"/>
</dbReference>
<keyword evidence="1" id="KW-0378">Hydrolase</keyword>
<dbReference type="NCBIfam" id="TIGR00099">
    <property type="entry name" value="Cof-subfamily"/>
    <property type="match status" value="1"/>
</dbReference>
<dbReference type="PANTHER" id="PTHR10000:SF55">
    <property type="entry name" value="5-AMINO-6-(5-PHOSPHO-D-RIBITYLAMINO)URACIL PHOSPHATASE YCSE"/>
    <property type="match status" value="1"/>
</dbReference>
<dbReference type="eggNOG" id="COG0561">
    <property type="taxonomic scope" value="Bacteria"/>
</dbReference>
<dbReference type="AlphaFoldDB" id="K0J0A0"/>
<dbReference type="Gene3D" id="3.40.50.1000">
    <property type="entry name" value="HAD superfamily/HAD-like"/>
    <property type="match status" value="1"/>
</dbReference>
<sequence length="284" mass="32570">MRKPKAIFLDMDGTMLNNYNRVTDNTKSVIDKLRESGIYVFIVTGRGKNEIFQTAPDGFEVDGVISSNGMIGYLGDKKVFEHTLPFHVVEAIIKLAKDNKIYYELFPTEGSQIVEQKDESILLAEMEKPMPDTVGINEWREREEALEGLIKWVDQVPRDEYSKFYFFSRCPEKMQRWISVLREQQQHLPFSMVSSSLNNVEVMVEGKNKGTGIQEFLDELKISADNILAVGDSYNDESMFKLAGYTVAMKNAPDEIKAMADEVTEFTNDEEGLYHYLKKLLLDK</sequence>
<dbReference type="SFLD" id="SFLDG01140">
    <property type="entry name" value="C2.B:_Phosphomannomutase_and_P"/>
    <property type="match status" value="1"/>
</dbReference>
<protein>
    <submittedName>
        <fullName evidence="1">Putative hydrolase</fullName>
    </submittedName>
</protein>
<dbReference type="KEGG" id="axl:AXY_21330"/>
<accession>K0J0A0</accession>
<dbReference type="SUPFAM" id="SSF56784">
    <property type="entry name" value="HAD-like"/>
    <property type="match status" value="1"/>
</dbReference>
<dbReference type="InterPro" id="IPR023214">
    <property type="entry name" value="HAD_sf"/>
</dbReference>
<dbReference type="InterPro" id="IPR000150">
    <property type="entry name" value="Cof"/>
</dbReference>
<dbReference type="STRING" id="698758.AXY_21330"/>
<evidence type="ECO:0000313" key="2">
    <source>
        <dbReference type="Proteomes" id="UP000006294"/>
    </source>
</evidence>
<dbReference type="HOGENOM" id="CLU_044146_1_3_9"/>
<organism evidence="1 2">
    <name type="scientific">Amphibacillus xylanus (strain ATCC 51415 / DSM 6626 / JCM 7361 / LMG 17667 / NBRC 15112 / Ep01)</name>
    <dbReference type="NCBI Taxonomy" id="698758"/>
    <lineage>
        <taxon>Bacteria</taxon>
        <taxon>Bacillati</taxon>
        <taxon>Bacillota</taxon>
        <taxon>Bacilli</taxon>
        <taxon>Bacillales</taxon>
        <taxon>Bacillaceae</taxon>
        <taxon>Amphibacillus</taxon>
    </lineage>
</organism>
<dbReference type="GO" id="GO:0000287">
    <property type="term" value="F:magnesium ion binding"/>
    <property type="evidence" value="ECO:0007669"/>
    <property type="project" value="TreeGrafter"/>
</dbReference>
<dbReference type="RefSeq" id="WP_015010850.1">
    <property type="nucleotide sequence ID" value="NC_018704.1"/>
</dbReference>
<dbReference type="GO" id="GO:0005829">
    <property type="term" value="C:cytosol"/>
    <property type="evidence" value="ECO:0007669"/>
    <property type="project" value="TreeGrafter"/>
</dbReference>
<dbReference type="Proteomes" id="UP000006294">
    <property type="component" value="Chromosome"/>
</dbReference>
<dbReference type="GO" id="GO:0016791">
    <property type="term" value="F:phosphatase activity"/>
    <property type="evidence" value="ECO:0007669"/>
    <property type="project" value="TreeGrafter"/>
</dbReference>
<dbReference type="NCBIfam" id="TIGR01484">
    <property type="entry name" value="HAD-SF-IIB"/>
    <property type="match status" value="1"/>
</dbReference>
<name>K0J0A0_AMPXN</name>
<dbReference type="EMBL" id="AP012050">
    <property type="protein sequence ID" value="BAM48265.1"/>
    <property type="molecule type" value="Genomic_DNA"/>
</dbReference>
<dbReference type="Pfam" id="PF08282">
    <property type="entry name" value="Hydrolase_3"/>
    <property type="match status" value="1"/>
</dbReference>
<dbReference type="InterPro" id="IPR006379">
    <property type="entry name" value="HAD-SF_hydro_IIB"/>
</dbReference>
<evidence type="ECO:0000313" key="1">
    <source>
        <dbReference type="EMBL" id="BAM48265.1"/>
    </source>
</evidence>
<proteinExistence type="predicted"/>
<dbReference type="PANTHER" id="PTHR10000">
    <property type="entry name" value="PHOSPHOSERINE PHOSPHATASE"/>
    <property type="match status" value="1"/>
</dbReference>
<dbReference type="SFLD" id="SFLDS00003">
    <property type="entry name" value="Haloacid_Dehalogenase"/>
    <property type="match status" value="1"/>
</dbReference>
<gene>
    <name evidence="1" type="ordered locus">AXY_21330</name>
</gene>